<organism evidence="1 2">
    <name type="scientific">Heterodera trifolii</name>
    <dbReference type="NCBI Taxonomy" id="157864"/>
    <lineage>
        <taxon>Eukaryota</taxon>
        <taxon>Metazoa</taxon>
        <taxon>Ecdysozoa</taxon>
        <taxon>Nematoda</taxon>
        <taxon>Chromadorea</taxon>
        <taxon>Rhabditida</taxon>
        <taxon>Tylenchina</taxon>
        <taxon>Tylenchomorpha</taxon>
        <taxon>Tylenchoidea</taxon>
        <taxon>Heteroderidae</taxon>
        <taxon>Heteroderinae</taxon>
        <taxon>Heterodera</taxon>
    </lineage>
</organism>
<dbReference type="AlphaFoldDB" id="A0ABD2LS69"/>
<proteinExistence type="predicted"/>
<evidence type="ECO:0000313" key="2">
    <source>
        <dbReference type="Proteomes" id="UP001620626"/>
    </source>
</evidence>
<gene>
    <name evidence="1" type="ORF">niasHT_002219</name>
</gene>
<keyword evidence="2" id="KW-1185">Reference proteome</keyword>
<dbReference type="EMBL" id="JBICBT010000296">
    <property type="protein sequence ID" value="KAL3118081.1"/>
    <property type="molecule type" value="Genomic_DNA"/>
</dbReference>
<name>A0ABD2LS69_9BILA</name>
<sequence>MPRLNCMVDKICAKKDEKGLVHKLKRRFALFAKMDLQELECWELHERLAKLKVAKKKKPNKVERFEADFGKAMMTNGPVFVEDFIKAILL</sequence>
<comment type="caution">
    <text evidence="1">The sequence shown here is derived from an EMBL/GenBank/DDBJ whole genome shotgun (WGS) entry which is preliminary data.</text>
</comment>
<evidence type="ECO:0000313" key="1">
    <source>
        <dbReference type="EMBL" id="KAL3118081.1"/>
    </source>
</evidence>
<reference evidence="1 2" key="1">
    <citation type="submission" date="2024-10" db="EMBL/GenBank/DDBJ databases">
        <authorList>
            <person name="Kim D."/>
        </authorList>
    </citation>
    <scope>NUCLEOTIDE SEQUENCE [LARGE SCALE GENOMIC DNA]</scope>
    <source>
        <strain evidence="1">BH-2024</strain>
    </source>
</reference>
<accession>A0ABD2LS69</accession>
<dbReference type="Proteomes" id="UP001620626">
    <property type="component" value="Unassembled WGS sequence"/>
</dbReference>
<protein>
    <submittedName>
        <fullName evidence="1">Uncharacterized protein</fullName>
    </submittedName>
</protein>